<name>A0AAN8GGK8_PATCE</name>
<dbReference type="Proteomes" id="UP001347796">
    <property type="component" value="Unassembled WGS sequence"/>
</dbReference>
<reference evidence="2 3" key="1">
    <citation type="submission" date="2024-01" db="EMBL/GenBank/DDBJ databases">
        <title>The genome of the rayed Mediterranean limpet Patella caerulea (Linnaeus, 1758).</title>
        <authorList>
            <person name="Anh-Thu Weber A."/>
            <person name="Halstead-Nussloch G."/>
        </authorList>
    </citation>
    <scope>NUCLEOTIDE SEQUENCE [LARGE SCALE GENOMIC DNA]</scope>
    <source>
        <strain evidence="2">AATW-2023a</strain>
        <tissue evidence="2">Whole specimen</tissue>
    </source>
</reference>
<evidence type="ECO:0000313" key="2">
    <source>
        <dbReference type="EMBL" id="KAK6167124.1"/>
    </source>
</evidence>
<dbReference type="PANTHER" id="PTHR34239:SF2">
    <property type="entry name" value="TRANSPOSABLE ELEMENT P TRANSPOSASE_THAP9 CONSERVED DOMAIN-CONTAINING PROTEIN"/>
    <property type="match status" value="1"/>
</dbReference>
<dbReference type="EMBL" id="JAZGQO010000018">
    <property type="protein sequence ID" value="KAK6167124.1"/>
    <property type="molecule type" value="Genomic_DNA"/>
</dbReference>
<evidence type="ECO:0000256" key="1">
    <source>
        <dbReference type="SAM" id="MobiDB-lite"/>
    </source>
</evidence>
<feature type="compositionally biased region" description="Low complexity" evidence="1">
    <location>
        <begin position="258"/>
        <end position="268"/>
    </location>
</feature>
<comment type="caution">
    <text evidence="2">The sequence shown here is derived from an EMBL/GenBank/DDBJ whole genome shotgun (WGS) entry which is preliminary data.</text>
</comment>
<gene>
    <name evidence="2" type="ORF">SNE40_021222</name>
</gene>
<feature type="region of interest" description="Disordered" evidence="1">
    <location>
        <begin position="113"/>
        <end position="134"/>
    </location>
</feature>
<dbReference type="AlphaFoldDB" id="A0AAN8GGK8"/>
<evidence type="ECO:0000313" key="3">
    <source>
        <dbReference type="Proteomes" id="UP001347796"/>
    </source>
</evidence>
<organism evidence="2 3">
    <name type="scientific">Patella caerulea</name>
    <name type="common">Rayed Mediterranean limpet</name>
    <dbReference type="NCBI Taxonomy" id="87958"/>
    <lineage>
        <taxon>Eukaryota</taxon>
        <taxon>Metazoa</taxon>
        <taxon>Spiralia</taxon>
        <taxon>Lophotrochozoa</taxon>
        <taxon>Mollusca</taxon>
        <taxon>Gastropoda</taxon>
        <taxon>Patellogastropoda</taxon>
        <taxon>Patelloidea</taxon>
        <taxon>Patellidae</taxon>
        <taxon>Patella</taxon>
    </lineage>
</organism>
<sequence length="292" mass="32481">MKALPHLRPVNPNRRTISNPVESRSFPLDSIDTLGDIFTSSIRDFQSVLVSHFIDLKSTIVNQGQNRYDCEYDEEAQRPEAEDIASLGSANHPATDPSDLISRSSRLDYNDHNTGGASHRTCKPADVNRHKNSTGDRVLSDVASELKATEKTSDVISQELAISIDDLMFKKEKIDEEKIIEKLAKILRPNNCHSLITTKVDDLMWRSLQTRTKTFDYKLQLVQSQIIKGVTILSKTSDSVLKLKASIGQGKPNQSTPSNSNVSDDNSSATQENSTYILLTQIIQCGLFSIMS</sequence>
<dbReference type="PANTHER" id="PTHR34239">
    <property type="entry name" value="APPLE DOMAIN-CONTAINING PROTEIN"/>
    <property type="match status" value="1"/>
</dbReference>
<keyword evidence="3" id="KW-1185">Reference proteome</keyword>
<feature type="region of interest" description="Disordered" evidence="1">
    <location>
        <begin position="248"/>
        <end position="268"/>
    </location>
</feature>
<proteinExistence type="predicted"/>
<protein>
    <submittedName>
        <fullName evidence="2">Uncharacterized protein</fullName>
    </submittedName>
</protein>
<accession>A0AAN8GGK8</accession>